<protein>
    <submittedName>
        <fullName evidence="2">Amino acid adenylation domain-containing protein</fullName>
    </submittedName>
</protein>
<dbReference type="CDD" id="cd05930">
    <property type="entry name" value="A_NRPS"/>
    <property type="match status" value="1"/>
</dbReference>
<keyword evidence="3" id="KW-1185">Reference proteome</keyword>
<dbReference type="RefSeq" id="WP_115483192.1">
    <property type="nucleotide sequence ID" value="NZ_QRCT01000050.1"/>
</dbReference>
<dbReference type="InterPro" id="IPR042099">
    <property type="entry name" value="ANL_N_sf"/>
</dbReference>
<dbReference type="InterPro" id="IPR045851">
    <property type="entry name" value="AMP-bd_C_sf"/>
</dbReference>
<evidence type="ECO:0000313" key="2">
    <source>
        <dbReference type="EMBL" id="RDU22029.1"/>
    </source>
</evidence>
<dbReference type="EMBL" id="QRCT01000050">
    <property type="protein sequence ID" value="RDU22029.1"/>
    <property type="molecule type" value="Genomic_DNA"/>
</dbReference>
<dbReference type="Proteomes" id="UP000255036">
    <property type="component" value="Unassembled WGS sequence"/>
</dbReference>
<dbReference type="AlphaFoldDB" id="A0A371AR34"/>
<evidence type="ECO:0000259" key="1">
    <source>
        <dbReference type="Pfam" id="PF00501"/>
    </source>
</evidence>
<gene>
    <name evidence="2" type="ORF">DWV06_15970</name>
</gene>
<dbReference type="PANTHER" id="PTHR45527:SF1">
    <property type="entry name" value="FATTY ACID SYNTHASE"/>
    <property type="match status" value="1"/>
</dbReference>
<dbReference type="NCBIfam" id="TIGR01733">
    <property type="entry name" value="AA-adenyl-dom"/>
    <property type="match status" value="1"/>
</dbReference>
<dbReference type="GO" id="GO:0005737">
    <property type="term" value="C:cytoplasm"/>
    <property type="evidence" value="ECO:0007669"/>
    <property type="project" value="TreeGrafter"/>
</dbReference>
<dbReference type="Gene3D" id="3.30.300.30">
    <property type="match status" value="1"/>
</dbReference>
<accession>A0A371AR34</accession>
<dbReference type="GO" id="GO:0043041">
    <property type="term" value="P:amino acid activation for nonribosomal peptide biosynthetic process"/>
    <property type="evidence" value="ECO:0007669"/>
    <property type="project" value="TreeGrafter"/>
</dbReference>
<feature type="domain" description="AMP-dependent synthetase/ligase" evidence="1">
    <location>
        <begin position="9"/>
        <end position="362"/>
    </location>
</feature>
<organism evidence="2 3">
    <name type="scientific">Anaerosacchariphilus polymeriproducens</name>
    <dbReference type="NCBI Taxonomy" id="1812858"/>
    <lineage>
        <taxon>Bacteria</taxon>
        <taxon>Bacillati</taxon>
        <taxon>Bacillota</taxon>
        <taxon>Clostridia</taxon>
        <taxon>Lachnospirales</taxon>
        <taxon>Lachnospiraceae</taxon>
        <taxon>Anaerosacchariphilus</taxon>
    </lineage>
</organism>
<dbReference type="GO" id="GO:0044550">
    <property type="term" value="P:secondary metabolite biosynthetic process"/>
    <property type="evidence" value="ECO:0007669"/>
    <property type="project" value="TreeGrafter"/>
</dbReference>
<dbReference type="InterPro" id="IPR010071">
    <property type="entry name" value="AA_adenyl_dom"/>
</dbReference>
<dbReference type="GO" id="GO:0031177">
    <property type="term" value="F:phosphopantetheine binding"/>
    <property type="evidence" value="ECO:0007669"/>
    <property type="project" value="TreeGrafter"/>
</dbReference>
<dbReference type="Gene3D" id="3.40.50.12780">
    <property type="entry name" value="N-terminal domain of ligase-like"/>
    <property type="match status" value="1"/>
</dbReference>
<sequence length="503" mass="57170">MNRNILEYLEQTASCFPNKIAFEDERTSCTFKELEQRAQKLGSVLAAKVSVRQPIPIFMEKSINALAAFLGSVYAGCFYVLLDTRQPLIRLEQILNTLETNMIVTDQLHKGKLEKKGFAGKILCLEELEEETADIAVLEKIRKQAADIDPLYGIFTSGSTGIPKGVVVSHRSVIDFIDCFTELFQITDQDVIGNQAPFDFDVSVKDIYSTLKTGATMSIIPKRLFSFPTQLIDYLCEKEVTTLIWAVSALCMITTLKGFEYKIPGTVRKVLFSGEVMPMKHLNQWRESLPEAMFVNLYGPTEITCNCTYFIVDKTYEDILPIGEPFPNEKVFLLDEQEQLVEKPGIYGEICVSGTALSLGYYNSKEQTAKAFVQNPLNTRYAERIYRTGDLAYYNEENQLCFVGRKDCQIKHMGHRIELTEIESAIEKVEGVIRVCCVFDEANNKIVAYYEGNVEKRMIVKEIKLQLPAFMVPNVFRKVDSIPITKNGKMDRTLLKRMCTEEL</sequence>
<dbReference type="OrthoDB" id="9778383at2"/>
<proteinExistence type="predicted"/>
<dbReference type="SUPFAM" id="SSF56801">
    <property type="entry name" value="Acetyl-CoA synthetase-like"/>
    <property type="match status" value="1"/>
</dbReference>
<name>A0A371AR34_9FIRM</name>
<dbReference type="InterPro" id="IPR000873">
    <property type="entry name" value="AMP-dep_synth/lig_dom"/>
</dbReference>
<reference evidence="2 3" key="1">
    <citation type="submission" date="2018-07" db="EMBL/GenBank/DDBJ databases">
        <title>Anaerosacharophilus polymeroproducens gen. nov. sp. nov., an anaerobic bacterium isolated from salt field.</title>
        <authorList>
            <person name="Kim W."/>
            <person name="Yang S.-H."/>
            <person name="Oh J."/>
            <person name="Lee J.-H."/>
            <person name="Kwon K.K."/>
        </authorList>
    </citation>
    <scope>NUCLEOTIDE SEQUENCE [LARGE SCALE GENOMIC DNA]</scope>
    <source>
        <strain evidence="2 3">MCWD5</strain>
    </source>
</reference>
<comment type="caution">
    <text evidence="2">The sequence shown here is derived from an EMBL/GenBank/DDBJ whole genome shotgun (WGS) entry which is preliminary data.</text>
</comment>
<dbReference type="Pfam" id="PF00501">
    <property type="entry name" value="AMP-binding"/>
    <property type="match status" value="1"/>
</dbReference>
<evidence type="ECO:0000313" key="3">
    <source>
        <dbReference type="Proteomes" id="UP000255036"/>
    </source>
</evidence>
<dbReference type="PANTHER" id="PTHR45527">
    <property type="entry name" value="NONRIBOSOMAL PEPTIDE SYNTHETASE"/>
    <property type="match status" value="1"/>
</dbReference>